<dbReference type="GO" id="GO:0006313">
    <property type="term" value="P:DNA transposition"/>
    <property type="evidence" value="ECO:0007669"/>
    <property type="project" value="InterPro"/>
</dbReference>
<dbReference type="GO" id="GO:0004803">
    <property type="term" value="F:transposase activity"/>
    <property type="evidence" value="ECO:0007669"/>
    <property type="project" value="InterPro"/>
</dbReference>
<evidence type="ECO:0000313" key="3">
    <source>
        <dbReference type="EMBL" id="NDO79195.1"/>
    </source>
</evidence>
<name>A0A6N9R121_9MICC</name>
<reference evidence="3 4" key="1">
    <citation type="submission" date="2019-11" db="EMBL/GenBank/DDBJ databases">
        <title>Draft genome sequence of Kocuria indica DP-K7, a methyl red degrading Actinobacterium.</title>
        <authorList>
            <person name="Kumaran S."/>
            <person name="Tischler D."/>
            <person name="Ngo A.C.R."/>
            <person name="Schultes F."/>
        </authorList>
    </citation>
    <scope>NUCLEOTIDE SEQUENCE [LARGE SCALE GENOMIC DNA]</scope>
    <source>
        <strain evidence="3 4">DP-K7</strain>
    </source>
</reference>
<dbReference type="InterPro" id="IPR012337">
    <property type="entry name" value="RNaseH-like_sf"/>
</dbReference>
<evidence type="ECO:0000256" key="1">
    <source>
        <dbReference type="SAM" id="Coils"/>
    </source>
</evidence>
<feature type="domain" description="Integrase catalytic" evidence="2">
    <location>
        <begin position="245"/>
        <end position="418"/>
    </location>
</feature>
<dbReference type="Pfam" id="PF13333">
    <property type="entry name" value="rve_2"/>
    <property type="match status" value="1"/>
</dbReference>
<accession>A0A6N9R121</accession>
<gene>
    <name evidence="3" type="ORF">GKZ75_13460</name>
</gene>
<dbReference type="SUPFAM" id="SSF53098">
    <property type="entry name" value="Ribonuclease H-like"/>
    <property type="match status" value="1"/>
</dbReference>
<comment type="caution">
    <text evidence="3">The sequence shown here is derived from an EMBL/GenBank/DDBJ whole genome shotgun (WGS) entry which is preliminary data.</text>
</comment>
<dbReference type="RefSeq" id="WP_162230446.1">
    <property type="nucleotide sequence ID" value="NZ_WMHZ01000050.1"/>
</dbReference>
<dbReference type="Pfam" id="PF00665">
    <property type="entry name" value="rve"/>
    <property type="match status" value="1"/>
</dbReference>
<dbReference type="InterPro" id="IPR009057">
    <property type="entry name" value="Homeodomain-like_sf"/>
</dbReference>
<dbReference type="InterPro" id="IPR036388">
    <property type="entry name" value="WH-like_DNA-bd_sf"/>
</dbReference>
<dbReference type="NCBIfam" id="NF033516">
    <property type="entry name" value="transpos_IS3"/>
    <property type="match status" value="1"/>
</dbReference>
<dbReference type="InterPro" id="IPR050900">
    <property type="entry name" value="Transposase_IS3/IS150/IS904"/>
</dbReference>
<dbReference type="SUPFAM" id="SSF46689">
    <property type="entry name" value="Homeodomain-like"/>
    <property type="match status" value="1"/>
</dbReference>
<dbReference type="GO" id="GO:0015074">
    <property type="term" value="P:DNA integration"/>
    <property type="evidence" value="ECO:0007669"/>
    <property type="project" value="InterPro"/>
</dbReference>
<dbReference type="InterPro" id="IPR048020">
    <property type="entry name" value="Transpos_IS3"/>
</dbReference>
<proteinExistence type="predicted"/>
<dbReference type="Gene3D" id="3.30.420.10">
    <property type="entry name" value="Ribonuclease H-like superfamily/Ribonuclease H"/>
    <property type="match status" value="1"/>
</dbReference>
<dbReference type="AlphaFoldDB" id="A0A6N9R121"/>
<dbReference type="PANTHER" id="PTHR46889">
    <property type="entry name" value="TRANSPOSASE INSF FOR INSERTION SEQUENCE IS3B-RELATED"/>
    <property type="match status" value="1"/>
</dbReference>
<dbReference type="PANTHER" id="PTHR46889:SF5">
    <property type="entry name" value="INTEGRASE PROTEIN"/>
    <property type="match status" value="1"/>
</dbReference>
<evidence type="ECO:0000259" key="2">
    <source>
        <dbReference type="PROSITE" id="PS50994"/>
    </source>
</evidence>
<dbReference type="Gene3D" id="1.10.10.10">
    <property type="entry name" value="Winged helix-like DNA-binding domain superfamily/Winged helix DNA-binding domain"/>
    <property type="match status" value="1"/>
</dbReference>
<evidence type="ECO:0000313" key="4">
    <source>
        <dbReference type="Proteomes" id="UP000471026"/>
    </source>
</evidence>
<organism evidence="3 4">
    <name type="scientific">Kocuria marina subsp. indica</name>
    <dbReference type="NCBI Taxonomy" id="1049583"/>
    <lineage>
        <taxon>Bacteria</taxon>
        <taxon>Bacillati</taxon>
        <taxon>Actinomycetota</taxon>
        <taxon>Actinomycetes</taxon>
        <taxon>Micrococcales</taxon>
        <taxon>Micrococcaceae</taxon>
        <taxon>Kocuria</taxon>
    </lineage>
</organism>
<keyword evidence="1" id="KW-0175">Coiled coil</keyword>
<dbReference type="InterPro" id="IPR001584">
    <property type="entry name" value="Integrase_cat-core"/>
</dbReference>
<dbReference type="PROSITE" id="PS50994">
    <property type="entry name" value="INTEGRASE"/>
    <property type="match status" value="1"/>
</dbReference>
<dbReference type="Proteomes" id="UP000471026">
    <property type="component" value="Unassembled WGS sequence"/>
</dbReference>
<dbReference type="EMBL" id="WMHZ01000050">
    <property type="protein sequence ID" value="NDO79195.1"/>
    <property type="molecule type" value="Genomic_DNA"/>
</dbReference>
<dbReference type="InterPro" id="IPR036397">
    <property type="entry name" value="RNaseH_sf"/>
</dbReference>
<sequence>MPKKIDPQLRARCVRLVRDHQQEYPTQTAAVTAVARQEGVSKESVRRWLAQAEIDDGTRPGVTSQESAEVKRLKAENRRLREDNEILRRASNFLRGGARPPQPLILAFIDEMRAEGYAVESILRVLRQQGLVIAARTYRAWKRPARIAARTVIDALVEGKIRELVWTTDEVTGRRRMMPEGLYGRRKMLSLVRREAGFANASRGAVDRAMRTLGLQGVVRAKKLRTTIPSADGKRAGDLLNRDFTAPAPNRVWVTDFTYVRTWAGFVYVAFIVDVFAQRIVGWHAASSMHTDLVMTPLRIALWQRNRDGNPVPPGALVAHSDAGSQYTSIRYTEHLDLEGIAPSIGTVGDAYDNALMESVNGLFKTECIRTTVFHAGPYRTLADVEYATAGWVDWYNHRRLHGSLGMLTPVEFEALHYQALTREPEPAK</sequence>
<protein>
    <submittedName>
        <fullName evidence="3">IS3 family transposase</fullName>
    </submittedName>
</protein>
<feature type="coiled-coil region" evidence="1">
    <location>
        <begin position="63"/>
        <end position="90"/>
    </location>
</feature>
<dbReference type="GO" id="GO:0003677">
    <property type="term" value="F:DNA binding"/>
    <property type="evidence" value="ECO:0007669"/>
    <property type="project" value="InterPro"/>
</dbReference>